<dbReference type="Gene3D" id="1.10.10.60">
    <property type="entry name" value="Homeodomain-like"/>
    <property type="match status" value="2"/>
</dbReference>
<keyword evidence="2" id="KW-1185">Reference proteome</keyword>
<dbReference type="PANTHER" id="PTHR46796:SF6">
    <property type="entry name" value="ARAC SUBFAMILY"/>
    <property type="match status" value="1"/>
</dbReference>
<dbReference type="AlphaFoldDB" id="A0A859R2Q3"/>
<dbReference type="InterPro" id="IPR050204">
    <property type="entry name" value="AraC_XylS_family_regulators"/>
</dbReference>
<dbReference type="InterPro" id="IPR009057">
    <property type="entry name" value="Homeodomain-like_sf"/>
</dbReference>
<geneLocation type="plasmid" evidence="2">
    <name>pemeittgr7c</name>
</geneLocation>
<dbReference type="RefSeq" id="WP_180942755.1">
    <property type="nucleotide sequence ID" value="NZ_CP041241.1"/>
</dbReference>
<gene>
    <name evidence="1" type="ORF">FKV68_31810</name>
</gene>
<protein>
    <submittedName>
        <fullName evidence="1">Helix-turn-helix domain-containing protein</fullName>
    </submittedName>
</protein>
<name>A0A859R2Q3_9HYPH</name>
<evidence type="ECO:0000313" key="1">
    <source>
        <dbReference type="EMBL" id="QLL65859.1"/>
    </source>
</evidence>
<organism evidence="1 2">
    <name type="scientific">Sinorhizobium mexicanum</name>
    <dbReference type="NCBI Taxonomy" id="375549"/>
    <lineage>
        <taxon>Bacteria</taxon>
        <taxon>Pseudomonadati</taxon>
        <taxon>Pseudomonadota</taxon>
        <taxon>Alphaproteobacteria</taxon>
        <taxon>Hyphomicrobiales</taxon>
        <taxon>Rhizobiaceae</taxon>
        <taxon>Sinorhizobium/Ensifer group</taxon>
        <taxon>Sinorhizobium</taxon>
    </lineage>
</organism>
<reference evidence="1 2" key="1">
    <citation type="submission" date="2019-06" db="EMBL/GenBank/DDBJ databases">
        <title>Complete genome sequence of Ensifer mexicanus ITTG R7 isolated from nodules of Acacia angustissima (Mill.) Kuntze.</title>
        <authorList>
            <person name="Rincon-Rosales R."/>
            <person name="Rogel M.A."/>
            <person name="Guerrero G."/>
            <person name="Rincon-Molina C.I."/>
            <person name="Lopez-Lopez A."/>
            <person name="Martinez-Romero E."/>
        </authorList>
    </citation>
    <scope>NUCLEOTIDE SEQUENCE [LARGE SCALE GENOMIC DNA]</scope>
    <source>
        <strain evidence="1 2">ITTG R7</strain>
        <plasmid evidence="2">pemeittgr7c</plasmid>
    </source>
</reference>
<dbReference type="PROSITE" id="PS00041">
    <property type="entry name" value="HTH_ARAC_FAMILY_1"/>
    <property type="match status" value="1"/>
</dbReference>
<dbReference type="SMART" id="SM00342">
    <property type="entry name" value="HTH_ARAC"/>
    <property type="match status" value="1"/>
</dbReference>
<dbReference type="PROSITE" id="PS01124">
    <property type="entry name" value="HTH_ARAC_FAMILY_2"/>
    <property type="match status" value="1"/>
</dbReference>
<dbReference type="GO" id="GO:0043565">
    <property type="term" value="F:sequence-specific DNA binding"/>
    <property type="evidence" value="ECO:0007669"/>
    <property type="project" value="InterPro"/>
</dbReference>
<keyword evidence="1" id="KW-0614">Plasmid</keyword>
<dbReference type="KEGG" id="emx:FKV68_31810"/>
<dbReference type="InterPro" id="IPR020449">
    <property type="entry name" value="Tscrpt_reg_AraC-type_HTH"/>
</dbReference>
<dbReference type="InterPro" id="IPR018062">
    <property type="entry name" value="HTH_AraC-typ_CS"/>
</dbReference>
<evidence type="ECO:0000313" key="2">
    <source>
        <dbReference type="Proteomes" id="UP000510721"/>
    </source>
</evidence>
<sequence length="293" mass="32284">MTLHAHGDLKYQTSQRLSDAAEWPGLRVEHRLLKTGPQNALTPECTEVVLMLSGRAGVSRTGNGQTQDVLAQPGMSWIVPIGTEESKIELSGSMECLHLYLPPTLIERSALADYAIDPAKAELAYAGGLADPMLHQIGSAFRSLLGRGMQPTDRLFVDGMQTALAAHLLGNYAADRWQPPPKAPSLDPKRLKRVLDFIEARIGTDISLDDLAAEACLSPFHFSRLFRDATGFTPNRYVTDRRVQAAREKLALDHSSLVEIALDTGFGSQANFIRVFRKVTGLTPGQYRELHRR</sequence>
<dbReference type="PRINTS" id="PR00032">
    <property type="entry name" value="HTHARAC"/>
</dbReference>
<dbReference type="InterPro" id="IPR018060">
    <property type="entry name" value="HTH_AraC"/>
</dbReference>
<proteinExistence type="predicted"/>
<dbReference type="Pfam" id="PF12833">
    <property type="entry name" value="HTH_18"/>
    <property type="match status" value="1"/>
</dbReference>
<dbReference type="GO" id="GO:0003700">
    <property type="term" value="F:DNA-binding transcription factor activity"/>
    <property type="evidence" value="ECO:0007669"/>
    <property type="project" value="InterPro"/>
</dbReference>
<dbReference type="EMBL" id="CP041241">
    <property type="protein sequence ID" value="QLL65859.1"/>
    <property type="molecule type" value="Genomic_DNA"/>
</dbReference>
<accession>A0A859R2Q3</accession>
<dbReference type="Proteomes" id="UP000510721">
    <property type="component" value="Plasmid pEmeITTGR7c"/>
</dbReference>
<dbReference type="SUPFAM" id="SSF46689">
    <property type="entry name" value="Homeodomain-like"/>
    <property type="match status" value="2"/>
</dbReference>
<dbReference type="PANTHER" id="PTHR46796">
    <property type="entry name" value="HTH-TYPE TRANSCRIPTIONAL ACTIVATOR RHAS-RELATED"/>
    <property type="match status" value="1"/>
</dbReference>